<protein>
    <recommendedName>
        <fullName evidence="5">EF-hand domain-containing protein</fullName>
    </recommendedName>
</protein>
<feature type="domain" description="EF-hand" evidence="5">
    <location>
        <begin position="74"/>
        <end position="109"/>
    </location>
</feature>
<dbReference type="FunFam" id="1.10.238.10:FF:000001">
    <property type="entry name" value="Calmodulin 1"/>
    <property type="match status" value="1"/>
</dbReference>
<feature type="domain" description="EF-hand" evidence="5">
    <location>
        <begin position="38"/>
        <end position="73"/>
    </location>
</feature>
<dbReference type="InterPro" id="IPR002048">
    <property type="entry name" value="EF_hand_dom"/>
</dbReference>
<keyword evidence="1" id="KW-0479">Metal-binding</keyword>
<feature type="region of interest" description="Disordered" evidence="4">
    <location>
        <begin position="1"/>
        <end position="38"/>
    </location>
</feature>
<evidence type="ECO:0000256" key="1">
    <source>
        <dbReference type="ARBA" id="ARBA00022723"/>
    </source>
</evidence>
<gene>
    <name evidence="6" type="ORF">QN277_029400</name>
</gene>
<accession>A0AAE1J7R3</accession>
<evidence type="ECO:0000256" key="2">
    <source>
        <dbReference type="ARBA" id="ARBA00022737"/>
    </source>
</evidence>
<dbReference type="Proteomes" id="UP001293593">
    <property type="component" value="Unassembled WGS sequence"/>
</dbReference>
<dbReference type="PROSITE" id="PS00018">
    <property type="entry name" value="EF_HAND_1"/>
    <property type="match status" value="4"/>
</dbReference>
<sequence length="191" mass="21052">MSFKSLFSRKKKPLESSSSASPIPSRSPSLSSMHSRAQNTAELEEVFRKFDVNGDGKISASELGSLFGSLGRPATEEELHGMIREVDADGDGFISLQEFIELNTRGIDSAEAMENLKDAFSVFDIDGNGKISAEELQMVMQSLGDEHSLAECRRMIQGADNDGDGHIDFEEFRAMMMIGSRYDTSDRVKPE</sequence>
<dbReference type="Gene3D" id="1.10.238.10">
    <property type="entry name" value="EF-hand"/>
    <property type="match status" value="2"/>
</dbReference>
<dbReference type="SUPFAM" id="SSF47473">
    <property type="entry name" value="EF-hand"/>
    <property type="match status" value="1"/>
</dbReference>
<evidence type="ECO:0000256" key="3">
    <source>
        <dbReference type="ARBA" id="ARBA00022837"/>
    </source>
</evidence>
<dbReference type="SMART" id="SM00054">
    <property type="entry name" value="EFh"/>
    <property type="match status" value="4"/>
</dbReference>
<reference evidence="6" key="1">
    <citation type="submission" date="2023-10" db="EMBL/GenBank/DDBJ databases">
        <title>Chromosome-level genome of the transformable northern wattle, Acacia crassicarpa.</title>
        <authorList>
            <person name="Massaro I."/>
            <person name="Sinha N.R."/>
            <person name="Poethig S."/>
            <person name="Leichty A.R."/>
        </authorList>
    </citation>
    <scope>NUCLEOTIDE SEQUENCE</scope>
    <source>
        <strain evidence="6">Acra3RX</strain>
        <tissue evidence="6">Leaf</tissue>
    </source>
</reference>
<evidence type="ECO:0000313" key="7">
    <source>
        <dbReference type="Proteomes" id="UP001293593"/>
    </source>
</evidence>
<dbReference type="GO" id="GO:0005509">
    <property type="term" value="F:calcium ion binding"/>
    <property type="evidence" value="ECO:0007669"/>
    <property type="project" value="InterPro"/>
</dbReference>
<dbReference type="Pfam" id="PF13499">
    <property type="entry name" value="EF-hand_7"/>
    <property type="match status" value="2"/>
</dbReference>
<evidence type="ECO:0000313" key="6">
    <source>
        <dbReference type="EMBL" id="KAK4264061.1"/>
    </source>
</evidence>
<feature type="domain" description="EF-hand" evidence="5">
    <location>
        <begin position="111"/>
        <end position="146"/>
    </location>
</feature>
<keyword evidence="7" id="KW-1185">Reference proteome</keyword>
<evidence type="ECO:0000259" key="5">
    <source>
        <dbReference type="PROSITE" id="PS50222"/>
    </source>
</evidence>
<comment type="caution">
    <text evidence="6">The sequence shown here is derived from an EMBL/GenBank/DDBJ whole genome shotgun (WGS) entry which is preliminary data.</text>
</comment>
<dbReference type="InterPro" id="IPR039647">
    <property type="entry name" value="EF_hand_pair_protein_CML-like"/>
</dbReference>
<dbReference type="EMBL" id="JAWXYG010000009">
    <property type="protein sequence ID" value="KAK4264061.1"/>
    <property type="molecule type" value="Genomic_DNA"/>
</dbReference>
<name>A0AAE1J7R3_9FABA</name>
<evidence type="ECO:0000256" key="4">
    <source>
        <dbReference type="SAM" id="MobiDB-lite"/>
    </source>
</evidence>
<dbReference type="PROSITE" id="PS50222">
    <property type="entry name" value="EF_HAND_2"/>
    <property type="match status" value="4"/>
</dbReference>
<feature type="domain" description="EF-hand" evidence="5">
    <location>
        <begin position="147"/>
        <end position="182"/>
    </location>
</feature>
<dbReference type="AlphaFoldDB" id="A0AAE1J7R3"/>
<organism evidence="6 7">
    <name type="scientific">Acacia crassicarpa</name>
    <name type="common">northern wattle</name>
    <dbReference type="NCBI Taxonomy" id="499986"/>
    <lineage>
        <taxon>Eukaryota</taxon>
        <taxon>Viridiplantae</taxon>
        <taxon>Streptophyta</taxon>
        <taxon>Embryophyta</taxon>
        <taxon>Tracheophyta</taxon>
        <taxon>Spermatophyta</taxon>
        <taxon>Magnoliopsida</taxon>
        <taxon>eudicotyledons</taxon>
        <taxon>Gunneridae</taxon>
        <taxon>Pentapetalae</taxon>
        <taxon>rosids</taxon>
        <taxon>fabids</taxon>
        <taxon>Fabales</taxon>
        <taxon>Fabaceae</taxon>
        <taxon>Caesalpinioideae</taxon>
        <taxon>mimosoid clade</taxon>
        <taxon>Acacieae</taxon>
        <taxon>Acacia</taxon>
    </lineage>
</organism>
<keyword evidence="3" id="KW-0106">Calcium</keyword>
<dbReference type="PANTHER" id="PTHR10891">
    <property type="entry name" value="EF-HAND CALCIUM-BINDING DOMAIN CONTAINING PROTEIN"/>
    <property type="match status" value="1"/>
</dbReference>
<dbReference type="CDD" id="cd00051">
    <property type="entry name" value="EFh"/>
    <property type="match status" value="2"/>
</dbReference>
<dbReference type="InterPro" id="IPR018247">
    <property type="entry name" value="EF_Hand_1_Ca_BS"/>
</dbReference>
<proteinExistence type="predicted"/>
<feature type="compositionally biased region" description="Low complexity" evidence="4">
    <location>
        <begin position="16"/>
        <end position="35"/>
    </location>
</feature>
<keyword evidence="2" id="KW-0677">Repeat</keyword>
<dbReference type="InterPro" id="IPR011992">
    <property type="entry name" value="EF-hand-dom_pair"/>
</dbReference>